<comment type="subcellular location">
    <subcellularLocation>
        <location evidence="1">Membrane</location>
        <topology evidence="1">Multi-pass membrane protein</topology>
    </subcellularLocation>
</comment>
<name>A0A7J0BS14_9BACT</name>
<reference evidence="7 8" key="1">
    <citation type="submission" date="2020-05" db="EMBL/GenBank/DDBJ databases">
        <title>Draft genome sequence of Desulfovibrio psychrotolerans JS1T.</title>
        <authorList>
            <person name="Ueno A."/>
            <person name="Tamazawa S."/>
            <person name="Tamamura S."/>
            <person name="Murakami T."/>
            <person name="Kiyama T."/>
            <person name="Inomata H."/>
            <person name="Amano Y."/>
            <person name="Miyakawa K."/>
            <person name="Tamaki H."/>
            <person name="Naganuma T."/>
            <person name="Kaneko K."/>
        </authorList>
    </citation>
    <scope>NUCLEOTIDE SEQUENCE [LARGE SCALE GENOMIC DNA]</scope>
    <source>
        <strain evidence="7 8">JS1</strain>
    </source>
</reference>
<evidence type="ECO:0000256" key="4">
    <source>
        <dbReference type="ARBA" id="ARBA00023136"/>
    </source>
</evidence>
<feature type="domain" description="NfeD-like C-terminal" evidence="6">
    <location>
        <begin position="94"/>
        <end position="139"/>
    </location>
</feature>
<evidence type="ECO:0000259" key="6">
    <source>
        <dbReference type="Pfam" id="PF01957"/>
    </source>
</evidence>
<organism evidence="7 8">
    <name type="scientific">Desulfovibrio psychrotolerans</name>
    <dbReference type="NCBI Taxonomy" id="415242"/>
    <lineage>
        <taxon>Bacteria</taxon>
        <taxon>Pseudomonadati</taxon>
        <taxon>Thermodesulfobacteriota</taxon>
        <taxon>Desulfovibrionia</taxon>
        <taxon>Desulfovibrionales</taxon>
        <taxon>Desulfovibrionaceae</taxon>
        <taxon>Desulfovibrio</taxon>
    </lineage>
</organism>
<keyword evidence="2 5" id="KW-0812">Transmembrane</keyword>
<comment type="caution">
    <text evidence="7">The sequence shown here is derived from an EMBL/GenBank/DDBJ whole genome shotgun (WGS) entry which is preliminary data.</text>
</comment>
<feature type="transmembrane region" description="Helical" evidence="5">
    <location>
        <begin position="28"/>
        <end position="45"/>
    </location>
</feature>
<evidence type="ECO:0000256" key="1">
    <source>
        <dbReference type="ARBA" id="ARBA00004141"/>
    </source>
</evidence>
<dbReference type="EMBL" id="BLVP01000001">
    <property type="protein sequence ID" value="GFM35814.1"/>
    <property type="molecule type" value="Genomic_DNA"/>
</dbReference>
<accession>A0A7J0BS14</accession>
<dbReference type="GO" id="GO:0005886">
    <property type="term" value="C:plasma membrane"/>
    <property type="evidence" value="ECO:0007669"/>
    <property type="project" value="TreeGrafter"/>
</dbReference>
<proteinExistence type="predicted"/>
<evidence type="ECO:0000313" key="7">
    <source>
        <dbReference type="EMBL" id="GFM35814.1"/>
    </source>
</evidence>
<dbReference type="InterPro" id="IPR012340">
    <property type="entry name" value="NA-bd_OB-fold"/>
</dbReference>
<dbReference type="Proteomes" id="UP000503820">
    <property type="component" value="Unassembled WGS sequence"/>
</dbReference>
<dbReference type="InterPro" id="IPR052165">
    <property type="entry name" value="Membrane_assoc_protease"/>
</dbReference>
<gene>
    <name evidence="7" type="ORF">DSM19430T_04980</name>
</gene>
<sequence>MTSFLSPWLIWFLAGVLIMLAELGAPGFVIMFFGVGCLAAAIVAAVAPDAFAVQVGVFIVVTLFSLLTLRKVAVRVFVGRSEGGMQEDTGNVQVGARVRIEVPLQAGRHGRVRFRGTMWTAVAQEDIAAGEEAEITGVDRNNRSCLLLRRVPAGGGEN</sequence>
<keyword evidence="8" id="KW-1185">Reference proteome</keyword>
<dbReference type="SUPFAM" id="SSF141322">
    <property type="entry name" value="NfeD domain-like"/>
    <property type="match status" value="1"/>
</dbReference>
<dbReference type="PANTHER" id="PTHR33507:SF3">
    <property type="entry name" value="INNER MEMBRANE PROTEIN YBBJ"/>
    <property type="match status" value="1"/>
</dbReference>
<dbReference type="RefSeq" id="WP_174408482.1">
    <property type="nucleotide sequence ID" value="NZ_BLVP01000001.1"/>
</dbReference>
<protein>
    <recommendedName>
        <fullName evidence="6">NfeD-like C-terminal domain-containing protein</fullName>
    </recommendedName>
</protein>
<dbReference type="InterPro" id="IPR002810">
    <property type="entry name" value="NfeD-like_C"/>
</dbReference>
<keyword evidence="4 5" id="KW-0472">Membrane</keyword>
<feature type="transmembrane region" description="Helical" evidence="5">
    <location>
        <begin position="6"/>
        <end position="23"/>
    </location>
</feature>
<evidence type="ECO:0000256" key="3">
    <source>
        <dbReference type="ARBA" id="ARBA00022989"/>
    </source>
</evidence>
<evidence type="ECO:0000256" key="5">
    <source>
        <dbReference type="SAM" id="Phobius"/>
    </source>
</evidence>
<evidence type="ECO:0000256" key="2">
    <source>
        <dbReference type="ARBA" id="ARBA00022692"/>
    </source>
</evidence>
<dbReference type="Gene3D" id="2.40.50.140">
    <property type="entry name" value="Nucleic acid-binding proteins"/>
    <property type="match status" value="1"/>
</dbReference>
<keyword evidence="3 5" id="KW-1133">Transmembrane helix</keyword>
<evidence type="ECO:0000313" key="8">
    <source>
        <dbReference type="Proteomes" id="UP000503820"/>
    </source>
</evidence>
<dbReference type="Pfam" id="PF01957">
    <property type="entry name" value="NfeD"/>
    <property type="match status" value="1"/>
</dbReference>
<dbReference type="PANTHER" id="PTHR33507">
    <property type="entry name" value="INNER MEMBRANE PROTEIN YBBJ"/>
    <property type="match status" value="1"/>
</dbReference>
<feature type="transmembrane region" description="Helical" evidence="5">
    <location>
        <begin position="51"/>
        <end position="69"/>
    </location>
</feature>
<dbReference type="AlphaFoldDB" id="A0A7J0BS14"/>